<proteinExistence type="inferred from homology"/>
<evidence type="ECO:0000313" key="11">
    <source>
        <dbReference type="EMBL" id="KAG0139597.1"/>
    </source>
</evidence>
<dbReference type="GO" id="GO:0031966">
    <property type="term" value="C:mitochondrial membrane"/>
    <property type="evidence" value="ECO:0007669"/>
    <property type="project" value="UniProtKB-SubCell"/>
</dbReference>
<dbReference type="InterPro" id="IPR050567">
    <property type="entry name" value="Mitochondrial_Carrier"/>
</dbReference>
<name>A0A9P6T586_9BASI</name>
<dbReference type="EMBL" id="MU167556">
    <property type="protein sequence ID" value="KAG0139597.1"/>
    <property type="molecule type" value="Genomic_DNA"/>
</dbReference>
<dbReference type="GO" id="GO:1990575">
    <property type="term" value="P:mitochondrial L-ornithine transmembrane transport"/>
    <property type="evidence" value="ECO:0007669"/>
    <property type="project" value="TreeGrafter"/>
</dbReference>
<comment type="caution">
    <text evidence="11">The sequence shown here is derived from an EMBL/GenBank/DDBJ whole genome shotgun (WGS) entry which is preliminary data.</text>
</comment>
<dbReference type="PRINTS" id="PR00926">
    <property type="entry name" value="MITOCARRIER"/>
</dbReference>
<keyword evidence="12" id="KW-1185">Reference proteome</keyword>
<dbReference type="InterPro" id="IPR018108">
    <property type="entry name" value="MCP_transmembrane"/>
</dbReference>
<evidence type="ECO:0000256" key="7">
    <source>
        <dbReference type="ARBA" id="ARBA00023128"/>
    </source>
</evidence>
<protein>
    <recommendedName>
        <fullName evidence="13">Mitochondrial carrier protein</fullName>
    </recommendedName>
</protein>
<dbReference type="Gene3D" id="1.50.40.10">
    <property type="entry name" value="Mitochondrial carrier domain"/>
    <property type="match status" value="2"/>
</dbReference>
<dbReference type="AlphaFoldDB" id="A0A9P6T586"/>
<evidence type="ECO:0008006" key="13">
    <source>
        <dbReference type="Google" id="ProtNLM"/>
    </source>
</evidence>
<feature type="repeat" description="Solcar" evidence="9">
    <location>
        <begin position="206"/>
        <end position="297"/>
    </location>
</feature>
<evidence type="ECO:0000256" key="4">
    <source>
        <dbReference type="ARBA" id="ARBA00022692"/>
    </source>
</evidence>
<dbReference type="OrthoDB" id="409586at2759"/>
<keyword evidence="6" id="KW-1133">Transmembrane helix</keyword>
<evidence type="ECO:0000256" key="9">
    <source>
        <dbReference type="PROSITE-ProRule" id="PRU00282"/>
    </source>
</evidence>
<feature type="repeat" description="Solcar" evidence="9">
    <location>
        <begin position="106"/>
        <end position="194"/>
    </location>
</feature>
<evidence type="ECO:0000256" key="8">
    <source>
        <dbReference type="ARBA" id="ARBA00023136"/>
    </source>
</evidence>
<keyword evidence="3 10" id="KW-0813">Transport</keyword>
<keyword evidence="7" id="KW-0496">Mitochondrion</keyword>
<evidence type="ECO:0000256" key="2">
    <source>
        <dbReference type="ARBA" id="ARBA00006375"/>
    </source>
</evidence>
<keyword evidence="8 9" id="KW-0472">Membrane</keyword>
<dbReference type="Proteomes" id="UP000886653">
    <property type="component" value="Unassembled WGS sequence"/>
</dbReference>
<keyword evidence="4 9" id="KW-0812">Transmembrane</keyword>
<organism evidence="11 12">
    <name type="scientific">Cronartium quercuum f. sp. fusiforme G11</name>
    <dbReference type="NCBI Taxonomy" id="708437"/>
    <lineage>
        <taxon>Eukaryota</taxon>
        <taxon>Fungi</taxon>
        <taxon>Dikarya</taxon>
        <taxon>Basidiomycota</taxon>
        <taxon>Pucciniomycotina</taxon>
        <taxon>Pucciniomycetes</taxon>
        <taxon>Pucciniales</taxon>
        <taxon>Coleosporiaceae</taxon>
        <taxon>Cronartium</taxon>
    </lineage>
</organism>
<feature type="repeat" description="Solcar" evidence="9">
    <location>
        <begin position="9"/>
        <end position="92"/>
    </location>
</feature>
<dbReference type="Pfam" id="PF00153">
    <property type="entry name" value="Mito_carr"/>
    <property type="match status" value="3"/>
</dbReference>
<dbReference type="PROSITE" id="PS50920">
    <property type="entry name" value="SOLCAR"/>
    <property type="match status" value="3"/>
</dbReference>
<evidence type="ECO:0000256" key="3">
    <source>
        <dbReference type="ARBA" id="ARBA00022448"/>
    </source>
</evidence>
<evidence type="ECO:0000256" key="1">
    <source>
        <dbReference type="ARBA" id="ARBA00004225"/>
    </source>
</evidence>
<evidence type="ECO:0000256" key="10">
    <source>
        <dbReference type="RuleBase" id="RU000488"/>
    </source>
</evidence>
<reference evidence="11" key="1">
    <citation type="submission" date="2013-11" db="EMBL/GenBank/DDBJ databases">
        <title>Genome sequence of the fusiform rust pathogen reveals effectors for host alternation and coevolution with pine.</title>
        <authorList>
            <consortium name="DOE Joint Genome Institute"/>
            <person name="Smith K."/>
            <person name="Pendleton A."/>
            <person name="Kubisiak T."/>
            <person name="Anderson C."/>
            <person name="Salamov A."/>
            <person name="Aerts A."/>
            <person name="Riley R."/>
            <person name="Clum A."/>
            <person name="Lindquist E."/>
            <person name="Ence D."/>
            <person name="Campbell M."/>
            <person name="Kronenberg Z."/>
            <person name="Feau N."/>
            <person name="Dhillon B."/>
            <person name="Hamelin R."/>
            <person name="Burleigh J."/>
            <person name="Smith J."/>
            <person name="Yandell M."/>
            <person name="Nelson C."/>
            <person name="Grigoriev I."/>
            <person name="Davis J."/>
        </authorList>
    </citation>
    <scope>NUCLEOTIDE SEQUENCE</scope>
    <source>
        <strain evidence="11">G11</strain>
    </source>
</reference>
<evidence type="ECO:0000256" key="6">
    <source>
        <dbReference type="ARBA" id="ARBA00022989"/>
    </source>
</evidence>
<sequence length="299" mass="32854">MANDAQEKNQVFKDLLAGTVGGITQVLVGQPFDIVKVRLQSSDAYKGMSDAAIRIVREEGPASFYKGTALPLMGIGACVSLQFVCLEAFKRSFRRQNLSNGSSEQLTIGQLYLSGGGAGIANSVVSGPVEHIRIRLQTASPGIRHQFVGPIDALKQIYKSDGIKGWYQGQNATLLREFHGYGMYFLGYEWLVQWHMNRNNCSRNELGTGWAMLYGAGAGYSMWLSSYPLDQIKTRIQTDGLPSQPLERKYHGVSDCVKKVWKAEGVRGFTKGLAPTLLRSPLVNGATFAAFETTMRIIS</sequence>
<dbReference type="SUPFAM" id="SSF103506">
    <property type="entry name" value="Mitochondrial carrier"/>
    <property type="match status" value="1"/>
</dbReference>
<comment type="subcellular location">
    <subcellularLocation>
        <location evidence="1">Mitochondrion membrane</location>
        <topology evidence="1">Multi-pass membrane protein</topology>
    </subcellularLocation>
</comment>
<keyword evidence="5" id="KW-0677">Repeat</keyword>
<evidence type="ECO:0000313" key="12">
    <source>
        <dbReference type="Proteomes" id="UP000886653"/>
    </source>
</evidence>
<dbReference type="InterPro" id="IPR002067">
    <property type="entry name" value="MCP"/>
</dbReference>
<evidence type="ECO:0000256" key="5">
    <source>
        <dbReference type="ARBA" id="ARBA00022737"/>
    </source>
</evidence>
<accession>A0A9P6T586</accession>
<comment type="similarity">
    <text evidence="2 10">Belongs to the mitochondrial carrier (TC 2.A.29) family.</text>
</comment>
<gene>
    <name evidence="11" type="ORF">CROQUDRAFT_726517</name>
</gene>
<dbReference type="GO" id="GO:0000064">
    <property type="term" value="F:L-ornithine transmembrane transporter activity"/>
    <property type="evidence" value="ECO:0007669"/>
    <property type="project" value="TreeGrafter"/>
</dbReference>
<dbReference type="PANTHER" id="PTHR45624">
    <property type="entry name" value="MITOCHONDRIAL BASIC AMINO ACIDS TRANSPORTER-RELATED"/>
    <property type="match status" value="1"/>
</dbReference>
<dbReference type="InterPro" id="IPR023395">
    <property type="entry name" value="MCP_dom_sf"/>
</dbReference>
<dbReference type="PANTHER" id="PTHR45624:SF12">
    <property type="entry name" value="MITOCHONDRIAL ORNITHINE TRANSPORTER 1"/>
    <property type="match status" value="1"/>
</dbReference>